<dbReference type="PROSITE" id="PS50016">
    <property type="entry name" value="ZF_PHD_2"/>
    <property type="match status" value="2"/>
</dbReference>
<evidence type="ECO:0000256" key="4">
    <source>
        <dbReference type="PROSITE-ProRule" id="PRU00146"/>
    </source>
</evidence>
<feature type="region of interest" description="Disordered" evidence="5">
    <location>
        <begin position="249"/>
        <end position="277"/>
    </location>
</feature>
<dbReference type="OrthoDB" id="5876363at2759"/>
<feature type="compositionally biased region" description="Basic and acidic residues" evidence="5">
    <location>
        <begin position="1093"/>
        <end position="1110"/>
    </location>
</feature>
<dbReference type="GO" id="GO:0006357">
    <property type="term" value="P:regulation of transcription by RNA polymerase II"/>
    <property type="evidence" value="ECO:0007669"/>
    <property type="project" value="TreeGrafter"/>
</dbReference>
<dbReference type="Pfam" id="PF00628">
    <property type="entry name" value="PHD"/>
    <property type="match status" value="2"/>
</dbReference>
<feature type="compositionally biased region" description="Polar residues" evidence="5">
    <location>
        <begin position="969"/>
        <end position="982"/>
    </location>
</feature>
<feature type="region of interest" description="Disordered" evidence="5">
    <location>
        <begin position="966"/>
        <end position="1110"/>
    </location>
</feature>
<feature type="region of interest" description="Disordered" evidence="5">
    <location>
        <begin position="1"/>
        <end position="60"/>
    </location>
</feature>
<gene>
    <name evidence="7" type="ORF">N7498_000968</name>
</gene>
<comment type="caution">
    <text evidence="7">The sequence shown here is derived from an EMBL/GenBank/DDBJ whole genome shotgun (WGS) entry which is preliminary data.</text>
</comment>
<organism evidence="7 8">
    <name type="scientific">Penicillium cinerascens</name>
    <dbReference type="NCBI Taxonomy" id="70096"/>
    <lineage>
        <taxon>Eukaryota</taxon>
        <taxon>Fungi</taxon>
        <taxon>Dikarya</taxon>
        <taxon>Ascomycota</taxon>
        <taxon>Pezizomycotina</taxon>
        <taxon>Eurotiomycetes</taxon>
        <taxon>Eurotiomycetidae</taxon>
        <taxon>Eurotiales</taxon>
        <taxon>Aspergillaceae</taxon>
        <taxon>Penicillium</taxon>
    </lineage>
</organism>
<keyword evidence="8" id="KW-1185">Reference proteome</keyword>
<dbReference type="SUPFAM" id="SSF57903">
    <property type="entry name" value="FYVE/PHD zinc finger"/>
    <property type="match status" value="2"/>
</dbReference>
<dbReference type="GeneID" id="83175331"/>
<evidence type="ECO:0000259" key="6">
    <source>
        <dbReference type="PROSITE" id="PS50016"/>
    </source>
</evidence>
<keyword evidence="1" id="KW-0479">Metal-binding</keyword>
<reference evidence="7" key="1">
    <citation type="submission" date="2022-12" db="EMBL/GenBank/DDBJ databases">
        <authorList>
            <person name="Petersen C."/>
        </authorList>
    </citation>
    <scope>NUCLEOTIDE SEQUENCE</scope>
    <source>
        <strain evidence="7">IBT 15544</strain>
    </source>
</reference>
<dbReference type="Proteomes" id="UP001150904">
    <property type="component" value="Unassembled WGS sequence"/>
</dbReference>
<sequence>MALTLQSRAVSKRWLRSQGRRAISQPADEPAPRKLQENNPRQTRANSSEPGNAPTTKSTSLLSDICEWEESTAERARPTWADADSISSKENRYLRTMKPIGQYPSPAEYKSVGLTPPPKHVLKRAKLAMREGDGPITGIPITPVAEEGTMEAHDADEVMSGIERPVALNESIECIGEETIGGSIEDTLLNGDIDEDALTTNLATPISEALDSHPQSLHPSYSPEHTPLDTPVDELLTDPVLTAPETHLTAPDTDTDTPLHQTQSPPATAVADGMAPKNGKTMDRDFVAVLNSLPTPTSGKYDVQSLKHVVELAVSQASNRSDDEVALSLVYYWSDVSGDDFKLSLIHNIGCSNTDHNLVLALKTMLRHSVDDANEWYESYSAARARTLTRQNSDSDLSSAKSLEAEPLGQTPFKVADIYRDTTGPKLEEAFVNGKTNTAPLKRPKKPCRVNENSFKRRREWEADPSLEENLQNKRTRLSKDAPAEADEVAPKSSSVRPKRGEPNNIEQPYTTGRPARERRRHSLPAAGIATDEIEVPTMAPPTSAPRTQRTIKERQRQKEKGKQLQEDKDRRVGWDGRARSLSVDHALDSDASNSCYSVRVNNWTAGYARRLMPEEVEPPENSDNCSKCDRGGNLLCCDTCSNAFHFRCVKPAMDPKNPPKGEWHCVSCVVHFCATEMIQKGKYKKKTEYNAPKEIKEYFAGVGEKIQGDASQPHSLRNERFYESVPHLPRLTKAPKRSTGVPAYNDPNLLRLMENGHVILCSKCGLSSENVRPIIKCDYCPSRFHLDCLDPPRANPPDPFKGWMCPNHVRSDEMIVSKMVDGRLQERRVRRPKTCVTVDVDVLTTDDFRETTFDEDWREKRARLPAGDLVMDFVSAVRDNSYRREREYFTNVANTAITVAKQLTMEHLSAVGVPSNETRFPVQLQHQITEAIESMRTGHVPEEQFDAATSLLGLALGGPISIPPVGETSATISPQDSATATKSDEPIAQEVSQTATQTVTTDFPSGDATAAATIAAAETESRPDEIPALAPRPKSLPRSRRTSATPKAATRSRQNSKSGLSDGELLPRSRASTLKQTSLTFKKRSRDESEEPANKHQEPVQKRQHTDSD</sequence>
<dbReference type="Gene3D" id="3.30.40.10">
    <property type="entry name" value="Zinc/RING finger domain, C3HC4 (zinc finger)"/>
    <property type="match status" value="2"/>
</dbReference>
<proteinExistence type="predicted"/>
<dbReference type="PROSITE" id="PS01359">
    <property type="entry name" value="ZF_PHD_1"/>
    <property type="match status" value="1"/>
</dbReference>
<dbReference type="PANTHER" id="PTHR47636:SF1">
    <property type="entry name" value="TRANSCRIPTIONAL REGULATORY PROTEIN RCO1"/>
    <property type="match status" value="1"/>
</dbReference>
<evidence type="ECO:0000256" key="3">
    <source>
        <dbReference type="ARBA" id="ARBA00022833"/>
    </source>
</evidence>
<feature type="compositionally biased region" description="Basic and acidic residues" evidence="5">
    <location>
        <begin position="551"/>
        <end position="574"/>
    </location>
</feature>
<dbReference type="SMART" id="SM00249">
    <property type="entry name" value="PHD"/>
    <property type="match status" value="2"/>
</dbReference>
<dbReference type="InterPro" id="IPR019787">
    <property type="entry name" value="Znf_PHD-finger"/>
</dbReference>
<evidence type="ECO:0000256" key="2">
    <source>
        <dbReference type="ARBA" id="ARBA00022771"/>
    </source>
</evidence>
<dbReference type="CDD" id="cd15534">
    <property type="entry name" value="PHD2_PHF12_Rco1"/>
    <property type="match status" value="1"/>
</dbReference>
<accession>A0A9W9TDW5</accession>
<dbReference type="GO" id="GO:0032221">
    <property type="term" value="C:Rpd3S complex"/>
    <property type="evidence" value="ECO:0007669"/>
    <property type="project" value="TreeGrafter"/>
</dbReference>
<feature type="compositionally biased region" description="Basic residues" evidence="5">
    <location>
        <begin position="10"/>
        <end position="19"/>
    </location>
</feature>
<evidence type="ECO:0000313" key="8">
    <source>
        <dbReference type="Proteomes" id="UP001150904"/>
    </source>
</evidence>
<name>A0A9W9TDW5_9EURO</name>
<evidence type="ECO:0000256" key="5">
    <source>
        <dbReference type="SAM" id="MobiDB-lite"/>
    </source>
</evidence>
<feature type="domain" description="PHD-type" evidence="6">
    <location>
        <begin position="759"/>
        <end position="812"/>
    </location>
</feature>
<dbReference type="GO" id="GO:0008270">
    <property type="term" value="F:zinc ion binding"/>
    <property type="evidence" value="ECO:0007669"/>
    <property type="project" value="UniProtKB-KW"/>
</dbReference>
<feature type="compositionally biased region" description="Low complexity" evidence="5">
    <location>
        <begin position="1009"/>
        <end position="1019"/>
    </location>
</feature>
<dbReference type="InterPro" id="IPR001965">
    <property type="entry name" value="Znf_PHD"/>
</dbReference>
<feature type="compositionally biased region" description="Polar residues" evidence="5">
    <location>
        <begin position="991"/>
        <end position="1004"/>
    </location>
</feature>
<dbReference type="RefSeq" id="XP_058313442.1">
    <property type="nucleotide sequence ID" value="XM_058448031.1"/>
</dbReference>
<feature type="compositionally biased region" description="Polar residues" evidence="5">
    <location>
        <begin position="37"/>
        <end position="60"/>
    </location>
</feature>
<dbReference type="PANTHER" id="PTHR47636">
    <property type="entry name" value="TRANSCRIPTIONAL REGULATORY PROTEIN RCO1"/>
    <property type="match status" value="1"/>
</dbReference>
<evidence type="ECO:0000256" key="1">
    <source>
        <dbReference type="ARBA" id="ARBA00022723"/>
    </source>
</evidence>
<keyword evidence="2 4" id="KW-0863">Zinc-finger</keyword>
<feature type="compositionally biased region" description="Low complexity" evidence="5">
    <location>
        <begin position="249"/>
        <end position="260"/>
    </location>
</feature>
<dbReference type="AlphaFoldDB" id="A0A9W9TDW5"/>
<feature type="compositionally biased region" description="Polar residues" evidence="5">
    <location>
        <begin position="1071"/>
        <end position="1081"/>
    </location>
</feature>
<dbReference type="InterPro" id="IPR052819">
    <property type="entry name" value="Chromatin_regulatory_protein"/>
</dbReference>
<dbReference type="InterPro" id="IPR013083">
    <property type="entry name" value="Znf_RING/FYVE/PHD"/>
</dbReference>
<feature type="region of interest" description="Disordered" evidence="5">
    <location>
        <begin position="429"/>
        <end position="574"/>
    </location>
</feature>
<dbReference type="EMBL" id="JAPQKR010000004">
    <property type="protein sequence ID" value="KAJ5218869.1"/>
    <property type="molecule type" value="Genomic_DNA"/>
</dbReference>
<keyword evidence="3" id="KW-0862">Zinc</keyword>
<feature type="domain" description="PHD-type" evidence="6">
    <location>
        <begin position="623"/>
        <end position="672"/>
    </location>
</feature>
<dbReference type="InterPro" id="IPR011011">
    <property type="entry name" value="Znf_FYVE_PHD"/>
</dbReference>
<evidence type="ECO:0000313" key="7">
    <source>
        <dbReference type="EMBL" id="KAJ5218869.1"/>
    </source>
</evidence>
<reference evidence="7" key="2">
    <citation type="journal article" date="2023" name="IMA Fungus">
        <title>Comparative genomic study of the Penicillium genus elucidates a diverse pangenome and 15 lateral gene transfer events.</title>
        <authorList>
            <person name="Petersen C."/>
            <person name="Sorensen T."/>
            <person name="Nielsen M.R."/>
            <person name="Sondergaard T.E."/>
            <person name="Sorensen J.L."/>
            <person name="Fitzpatrick D.A."/>
            <person name="Frisvad J.C."/>
            <person name="Nielsen K.L."/>
        </authorList>
    </citation>
    <scope>NUCLEOTIDE SEQUENCE</scope>
    <source>
        <strain evidence="7">IBT 15544</strain>
    </source>
</reference>
<protein>
    <recommendedName>
        <fullName evidence="6">PHD-type domain-containing protein</fullName>
    </recommendedName>
</protein>
<feature type="region of interest" description="Disordered" evidence="5">
    <location>
        <begin position="210"/>
        <end position="230"/>
    </location>
</feature>
<dbReference type="InterPro" id="IPR019786">
    <property type="entry name" value="Zinc_finger_PHD-type_CS"/>
</dbReference>